<dbReference type="RefSeq" id="WP_039046340.1">
    <property type="nucleotide sequence ID" value="NZ_CP027852.1"/>
</dbReference>
<dbReference type="Proteomes" id="UP000664658">
    <property type="component" value="Unassembled WGS sequence"/>
</dbReference>
<gene>
    <name evidence="1" type="ORF">J2R62_05910</name>
</gene>
<evidence type="ECO:0000313" key="2">
    <source>
        <dbReference type="Proteomes" id="UP000664658"/>
    </source>
</evidence>
<accession>A0A1A9AZW2</accession>
<name>A0A1A9AZW2_PLESH</name>
<reference evidence="1" key="1">
    <citation type="submission" date="2021-03" db="EMBL/GenBank/DDBJ databases">
        <title>Plesiomonas shigelloides zfcc0051, isolated from zebrafish feces.</title>
        <authorList>
            <person name="Vanderhoek Z."/>
            <person name="Gaulke C."/>
        </authorList>
    </citation>
    <scope>NUCLEOTIDE SEQUENCE</scope>
    <source>
        <strain evidence="1">Zfcc0051</strain>
    </source>
</reference>
<dbReference type="AlphaFoldDB" id="A0A1A9AZW2"/>
<sequence length="110" mass="12992">MLNNPEQILHQIQHHLWQTLNQATTVDDFILRQPRQQRSPRRALFSLPQGFHSRSQRFRPYVEELLYELDGLKMQADSPLIDVHISTLAHKLELLRSELRCQLRGIQQAS</sequence>
<dbReference type="KEGG" id="pshi:SAMEA2665130_2765"/>
<comment type="caution">
    <text evidence="1">The sequence shown here is derived from an EMBL/GenBank/DDBJ whole genome shotgun (WGS) entry which is preliminary data.</text>
</comment>
<protein>
    <submittedName>
        <fullName evidence="1">Uncharacterized protein</fullName>
    </submittedName>
</protein>
<proteinExistence type="predicted"/>
<dbReference type="EMBL" id="JAFNAA010000005">
    <property type="protein sequence ID" value="MBO1107761.1"/>
    <property type="molecule type" value="Genomic_DNA"/>
</dbReference>
<organism evidence="1 2">
    <name type="scientific">Plesiomonas shigelloides</name>
    <name type="common">Aeromonas shigelloides</name>
    <dbReference type="NCBI Taxonomy" id="703"/>
    <lineage>
        <taxon>Bacteria</taxon>
        <taxon>Pseudomonadati</taxon>
        <taxon>Pseudomonadota</taxon>
        <taxon>Gammaproteobacteria</taxon>
        <taxon>Enterobacterales</taxon>
        <taxon>Enterobacteriaceae</taxon>
        <taxon>Plesiomonas</taxon>
    </lineage>
</organism>
<dbReference type="GeneID" id="69704536"/>
<evidence type="ECO:0000313" key="1">
    <source>
        <dbReference type="EMBL" id="MBO1107761.1"/>
    </source>
</evidence>